<evidence type="ECO:0000256" key="7">
    <source>
        <dbReference type="SAM" id="Phobius"/>
    </source>
</evidence>
<dbReference type="GO" id="GO:0004016">
    <property type="term" value="F:adenylate cyclase activity"/>
    <property type="evidence" value="ECO:0007669"/>
    <property type="project" value="TreeGrafter"/>
</dbReference>
<dbReference type="PANTHER" id="PTHR11920">
    <property type="entry name" value="GUANYLYL CYCLASE"/>
    <property type="match status" value="1"/>
</dbReference>
<keyword evidence="3" id="KW-0547">Nucleotide-binding</keyword>
<reference evidence="10 11" key="1">
    <citation type="journal article" date="2017" name="Mol. Biol. Evol.">
        <title>The 4-celled Tetrabaena socialis nuclear genome reveals the essential components for genetic control of cell number at the origin of multicellularity in the volvocine lineage.</title>
        <authorList>
            <person name="Featherston J."/>
            <person name="Arakaki Y."/>
            <person name="Hanschen E.R."/>
            <person name="Ferris P.J."/>
            <person name="Michod R.E."/>
            <person name="Olson B.J.S.C."/>
            <person name="Nozaki H."/>
            <person name="Durand P.M."/>
        </authorList>
    </citation>
    <scope>NUCLEOTIDE SEQUENCE [LARGE SCALE GENOMIC DNA]</scope>
    <source>
        <strain evidence="10 11">NIES-571</strain>
    </source>
</reference>
<dbReference type="PROSITE" id="PS50839">
    <property type="entry name" value="CHASE"/>
    <property type="match status" value="1"/>
</dbReference>
<dbReference type="OrthoDB" id="60033at2759"/>
<dbReference type="CDD" id="cd07302">
    <property type="entry name" value="CHD"/>
    <property type="match status" value="1"/>
</dbReference>
<keyword evidence="4 7" id="KW-1133">Transmembrane helix</keyword>
<dbReference type="GO" id="GO:0001653">
    <property type="term" value="F:peptide receptor activity"/>
    <property type="evidence" value="ECO:0007669"/>
    <property type="project" value="TreeGrafter"/>
</dbReference>
<evidence type="ECO:0000256" key="3">
    <source>
        <dbReference type="ARBA" id="ARBA00022741"/>
    </source>
</evidence>
<dbReference type="InterPro" id="IPR050401">
    <property type="entry name" value="Cyclic_nucleotide_synthase"/>
</dbReference>
<gene>
    <name evidence="10" type="ORF">TSOC_011743</name>
</gene>
<dbReference type="EMBL" id="PGGS01000684">
    <property type="protein sequence ID" value="PNH02291.1"/>
    <property type="molecule type" value="Genomic_DNA"/>
</dbReference>
<name>A0A2J7ZPU5_9CHLO</name>
<feature type="domain" description="Guanylate cyclase" evidence="8">
    <location>
        <begin position="265"/>
        <end position="339"/>
    </location>
</feature>
<feature type="transmembrane region" description="Helical" evidence="7">
    <location>
        <begin position="205"/>
        <end position="228"/>
    </location>
</feature>
<dbReference type="Pfam" id="PF00211">
    <property type="entry name" value="Guanylate_cyc"/>
    <property type="match status" value="1"/>
</dbReference>
<dbReference type="GO" id="GO:0007168">
    <property type="term" value="P:receptor guanylyl cyclase signaling pathway"/>
    <property type="evidence" value="ECO:0007669"/>
    <property type="project" value="TreeGrafter"/>
</dbReference>
<dbReference type="GO" id="GO:0000166">
    <property type="term" value="F:nucleotide binding"/>
    <property type="evidence" value="ECO:0007669"/>
    <property type="project" value="UniProtKB-KW"/>
</dbReference>
<evidence type="ECO:0000313" key="10">
    <source>
        <dbReference type="EMBL" id="PNH02291.1"/>
    </source>
</evidence>
<comment type="subcellular location">
    <subcellularLocation>
        <location evidence="1">Membrane</location>
    </subcellularLocation>
</comment>
<feature type="domain" description="CHASE" evidence="9">
    <location>
        <begin position="28"/>
        <end position="150"/>
    </location>
</feature>
<evidence type="ECO:0000256" key="1">
    <source>
        <dbReference type="ARBA" id="ARBA00004370"/>
    </source>
</evidence>
<protein>
    <submittedName>
        <fullName evidence="10">Soluble guanylate cyclase gcy-31</fullName>
    </submittedName>
</protein>
<dbReference type="GO" id="GO:0004383">
    <property type="term" value="F:guanylate cyclase activity"/>
    <property type="evidence" value="ECO:0007669"/>
    <property type="project" value="TreeGrafter"/>
</dbReference>
<dbReference type="SMART" id="SM00044">
    <property type="entry name" value="CYCc"/>
    <property type="match status" value="1"/>
</dbReference>
<dbReference type="SUPFAM" id="SSF55073">
    <property type="entry name" value="Nucleotide cyclase"/>
    <property type="match status" value="1"/>
</dbReference>
<keyword evidence="11" id="KW-1185">Reference proteome</keyword>
<accession>A0A2J7ZPU5</accession>
<dbReference type="PROSITE" id="PS50125">
    <property type="entry name" value="GUANYLATE_CYCLASE_2"/>
    <property type="match status" value="1"/>
</dbReference>
<dbReference type="Gene3D" id="3.30.70.1230">
    <property type="entry name" value="Nucleotide cyclase"/>
    <property type="match status" value="1"/>
</dbReference>
<dbReference type="Proteomes" id="UP000236333">
    <property type="component" value="Unassembled WGS sequence"/>
</dbReference>
<evidence type="ECO:0000256" key="5">
    <source>
        <dbReference type="ARBA" id="ARBA00023136"/>
    </source>
</evidence>
<dbReference type="AlphaFoldDB" id="A0A2J7ZPU5"/>
<dbReference type="InterPro" id="IPR001054">
    <property type="entry name" value="A/G_cyclase"/>
</dbReference>
<keyword evidence="2 7" id="KW-0812">Transmembrane</keyword>
<dbReference type="PANTHER" id="PTHR11920:SF335">
    <property type="entry name" value="GUANYLATE CYCLASE"/>
    <property type="match status" value="1"/>
</dbReference>
<keyword evidence="5 7" id="KW-0472">Membrane</keyword>
<dbReference type="GO" id="GO:0005886">
    <property type="term" value="C:plasma membrane"/>
    <property type="evidence" value="ECO:0007669"/>
    <property type="project" value="TreeGrafter"/>
</dbReference>
<evidence type="ECO:0000259" key="9">
    <source>
        <dbReference type="PROSITE" id="PS50839"/>
    </source>
</evidence>
<dbReference type="InterPro" id="IPR006189">
    <property type="entry name" value="CHASE_dom"/>
</dbReference>
<evidence type="ECO:0000256" key="6">
    <source>
        <dbReference type="ARBA" id="ARBA00023239"/>
    </source>
</evidence>
<evidence type="ECO:0000256" key="4">
    <source>
        <dbReference type="ARBA" id="ARBA00022989"/>
    </source>
</evidence>
<dbReference type="InterPro" id="IPR029787">
    <property type="entry name" value="Nucleotide_cyclase"/>
</dbReference>
<keyword evidence="6" id="KW-0456">Lyase</keyword>
<evidence type="ECO:0000259" key="8">
    <source>
        <dbReference type="PROSITE" id="PS50125"/>
    </source>
</evidence>
<comment type="caution">
    <text evidence="10">The sequence shown here is derived from an EMBL/GenBank/DDBJ whole genome shotgun (WGS) entry which is preliminary data.</text>
</comment>
<proteinExistence type="predicted"/>
<evidence type="ECO:0000256" key="2">
    <source>
        <dbReference type="ARBA" id="ARBA00022692"/>
    </source>
</evidence>
<evidence type="ECO:0000313" key="11">
    <source>
        <dbReference type="Proteomes" id="UP000236333"/>
    </source>
</evidence>
<dbReference type="GO" id="GO:0035556">
    <property type="term" value="P:intracellular signal transduction"/>
    <property type="evidence" value="ECO:0007669"/>
    <property type="project" value="InterPro"/>
</dbReference>
<sequence>MQLRVLGMDSESSELKLVYQVQAYPAMVLSYSYPRARDAQEQQLMGLDLLGAPGTRAQVLAQLQANSSTIILGPFATPQGFKALSVVRHMVLPVPYLEYDWGCGRQLSNCSGEEGPCLFRQRGAKLWGRVSSTISLDNLQAAFGLDALADTYRFKLSQLATAFNPPEVIAASDQPPLLPVAISISSLNLRWVLQVEPFAGWEPAWRAPCVAAVLLASAAVSLLVLWLLVSRERHDMLLCSMLPKRVIKQLHSGRNVVENFPAPVTVLFSDIVSYCEVASQLTPLQVVELLNDLYTVFDSLTVTHGCYKVETIGDCFVATAGCPYHEDPVSAAVRVAGMAQGRYCGGRYMVRPCILPWCGM</sequence>
<organism evidence="10 11">
    <name type="scientific">Tetrabaena socialis</name>
    <dbReference type="NCBI Taxonomy" id="47790"/>
    <lineage>
        <taxon>Eukaryota</taxon>
        <taxon>Viridiplantae</taxon>
        <taxon>Chlorophyta</taxon>
        <taxon>core chlorophytes</taxon>
        <taxon>Chlorophyceae</taxon>
        <taxon>CS clade</taxon>
        <taxon>Chlamydomonadales</taxon>
        <taxon>Tetrabaenaceae</taxon>
        <taxon>Tetrabaena</taxon>
    </lineage>
</organism>